<evidence type="ECO:0000313" key="10">
    <source>
        <dbReference type="Proteomes" id="UP000287352"/>
    </source>
</evidence>
<dbReference type="CDD" id="cd03319">
    <property type="entry name" value="L-Ala-DL-Glu_epimerase"/>
    <property type="match status" value="1"/>
</dbReference>
<evidence type="ECO:0000256" key="3">
    <source>
        <dbReference type="ARBA" id="ARBA00022842"/>
    </source>
</evidence>
<dbReference type="AlphaFoldDB" id="A0A401ZWJ3"/>
<dbReference type="Pfam" id="PF02746">
    <property type="entry name" value="MR_MLE_N"/>
    <property type="match status" value="1"/>
</dbReference>
<organism evidence="9 10">
    <name type="scientific">Tengunoibacter tsumagoiensis</name>
    <dbReference type="NCBI Taxonomy" id="2014871"/>
    <lineage>
        <taxon>Bacteria</taxon>
        <taxon>Bacillati</taxon>
        <taxon>Chloroflexota</taxon>
        <taxon>Ktedonobacteria</taxon>
        <taxon>Ktedonobacterales</taxon>
        <taxon>Dictyobacteraceae</taxon>
        <taxon>Tengunoibacter</taxon>
    </lineage>
</organism>
<feature type="domain" description="Mandelate racemase/muconate lactonizing enzyme C-terminal" evidence="8">
    <location>
        <begin position="143"/>
        <end position="240"/>
    </location>
</feature>
<dbReference type="PANTHER" id="PTHR48073:SF2">
    <property type="entry name" value="O-SUCCINYLBENZOATE SYNTHASE"/>
    <property type="match status" value="1"/>
</dbReference>
<comment type="caution">
    <text evidence="9">The sequence shown here is derived from an EMBL/GenBank/DDBJ whole genome shotgun (WGS) entry which is preliminary data.</text>
</comment>
<evidence type="ECO:0000313" key="9">
    <source>
        <dbReference type="EMBL" id="GCE11279.1"/>
    </source>
</evidence>
<dbReference type="InterPro" id="IPR029065">
    <property type="entry name" value="Enolase_C-like"/>
</dbReference>
<evidence type="ECO:0000256" key="2">
    <source>
        <dbReference type="ARBA" id="ARBA00022723"/>
    </source>
</evidence>
<keyword evidence="2 6" id="KW-0479">Metal-binding</keyword>
<keyword evidence="3 6" id="KW-0460">Magnesium</keyword>
<dbReference type="InterPro" id="IPR034603">
    <property type="entry name" value="Dipeptide_epimerase"/>
</dbReference>
<evidence type="ECO:0000256" key="6">
    <source>
        <dbReference type="PIRSR" id="PIRSR634603-3"/>
    </source>
</evidence>
<proteinExistence type="inferred from homology"/>
<dbReference type="GO" id="GO:0046872">
    <property type="term" value="F:metal ion binding"/>
    <property type="evidence" value="ECO:0007669"/>
    <property type="project" value="UniProtKB-KW"/>
</dbReference>
<protein>
    <recommendedName>
        <fullName evidence="7">Dipeptide epimerase</fullName>
        <ecNumber evidence="7">5.1.1.-</ecNumber>
    </recommendedName>
</protein>
<dbReference type="SMART" id="SM00922">
    <property type="entry name" value="MR_MLE"/>
    <property type="match status" value="1"/>
</dbReference>
<dbReference type="EMBL" id="BIFR01000001">
    <property type="protein sequence ID" value="GCE11279.1"/>
    <property type="molecule type" value="Genomic_DNA"/>
</dbReference>
<comment type="cofactor">
    <cofactor evidence="6 7">
        <name>Mg(2+)</name>
        <dbReference type="ChEBI" id="CHEBI:18420"/>
    </cofactor>
    <text evidence="6 7">Binds 1 Mg(2+) ion per subunit.</text>
</comment>
<dbReference type="InterPro" id="IPR013342">
    <property type="entry name" value="Mandelate_racemase_C"/>
</dbReference>
<comment type="similarity">
    <text evidence="1 7">Belongs to the mandelate racemase/muconate lactonizing enzyme family.</text>
</comment>
<name>A0A401ZWJ3_9CHLR</name>
<dbReference type="InterPro" id="IPR013341">
    <property type="entry name" value="Mandelate_racemase_N_dom"/>
</dbReference>
<feature type="active site" description="Proton acceptor; specific for (S)-substrate epimerization" evidence="5">
    <location>
        <position position="268"/>
    </location>
</feature>
<accession>A0A401ZWJ3</accession>
<evidence type="ECO:0000256" key="5">
    <source>
        <dbReference type="PIRSR" id="PIRSR634603-1"/>
    </source>
</evidence>
<evidence type="ECO:0000256" key="1">
    <source>
        <dbReference type="ARBA" id="ARBA00008031"/>
    </source>
</evidence>
<feature type="binding site" evidence="6">
    <location>
        <position position="191"/>
    </location>
    <ligand>
        <name>Mg(2+)</name>
        <dbReference type="ChEBI" id="CHEBI:18420"/>
    </ligand>
</feature>
<dbReference type="SFLD" id="SFLDF00009">
    <property type="entry name" value="o-succinylbenzoate_synthase"/>
    <property type="match status" value="1"/>
</dbReference>
<dbReference type="OrthoDB" id="9775391at2"/>
<dbReference type="RefSeq" id="WP_126579007.1">
    <property type="nucleotide sequence ID" value="NZ_BIFR01000001.1"/>
</dbReference>
<dbReference type="Gene3D" id="3.30.390.10">
    <property type="entry name" value="Enolase-like, N-terminal domain"/>
    <property type="match status" value="1"/>
</dbReference>
<feature type="active site" description="Proton acceptor; specific for (R)-substrate epimerization" evidence="5">
    <location>
        <position position="164"/>
    </location>
</feature>
<dbReference type="SUPFAM" id="SSF51604">
    <property type="entry name" value="Enolase C-terminal domain-like"/>
    <property type="match status" value="1"/>
</dbReference>
<evidence type="ECO:0000256" key="7">
    <source>
        <dbReference type="RuleBase" id="RU366006"/>
    </source>
</evidence>
<reference evidence="10" key="1">
    <citation type="submission" date="2018-12" db="EMBL/GenBank/DDBJ databases">
        <title>Tengunoibacter tsumagoiensis gen. nov., sp. nov., Dictyobacter kobayashii sp. nov., D. alpinus sp. nov., and D. joshuensis sp. nov. and description of Dictyobacteraceae fam. nov. within the order Ktedonobacterales isolated from Tengu-no-mugimeshi.</title>
        <authorList>
            <person name="Wang C.M."/>
            <person name="Zheng Y."/>
            <person name="Sakai Y."/>
            <person name="Toyoda A."/>
            <person name="Minakuchi Y."/>
            <person name="Abe K."/>
            <person name="Yokota A."/>
            <person name="Yabe S."/>
        </authorList>
    </citation>
    <scope>NUCLEOTIDE SEQUENCE [LARGE SCALE GENOMIC DNA]</scope>
    <source>
        <strain evidence="10">Uno3</strain>
    </source>
</reference>
<sequence>MSHTTIRSVAVEPLTIPLREPFTIATGSVTAARNVLITITLEDGSIGYGECAPFPPSTGESQETALVAASACATLIKGKDAAHWRTLSALIQSVYFAQATVCTGMEMAILDALTRSYNIPLYLFLGGASSSVETDLSIPMVKPDRGYEIAREAMQMGIKSLKVKVGGELREDVDRVEAIRSGAPHLSITLDANQGYTPNEALLCLEALDNRDIRPLMMEQPVHKDDFAGLRYVSQHTAVPIAADESASSPATIARLLTDTCVNIINLKIMKYGIVKTLDSAALCRSLHTQLMIGAMMESRLAISASAHIAAGLGGFKFIDLDTPMLLTEDPFIGGYEQQGCHYDLSQVQSGLGIYRK</sequence>
<keyword evidence="10" id="KW-1185">Reference proteome</keyword>
<dbReference type="SUPFAM" id="SSF54826">
    <property type="entry name" value="Enolase N-terminal domain-like"/>
    <property type="match status" value="1"/>
</dbReference>
<gene>
    <name evidence="9" type="ORF">KTT_11380</name>
</gene>
<dbReference type="Gene3D" id="3.20.20.120">
    <property type="entry name" value="Enolase-like C-terminal domain"/>
    <property type="match status" value="1"/>
</dbReference>
<dbReference type="InterPro" id="IPR036849">
    <property type="entry name" value="Enolase-like_C_sf"/>
</dbReference>
<dbReference type="SFLD" id="SFLDS00001">
    <property type="entry name" value="Enolase"/>
    <property type="match status" value="1"/>
</dbReference>
<dbReference type="EC" id="5.1.1.-" evidence="7"/>
<dbReference type="Pfam" id="PF13378">
    <property type="entry name" value="MR_MLE_C"/>
    <property type="match status" value="1"/>
</dbReference>
<dbReference type="PANTHER" id="PTHR48073">
    <property type="entry name" value="O-SUCCINYLBENZOATE SYNTHASE-RELATED"/>
    <property type="match status" value="1"/>
</dbReference>
<evidence type="ECO:0000256" key="4">
    <source>
        <dbReference type="ARBA" id="ARBA00023235"/>
    </source>
</evidence>
<feature type="binding site" evidence="6">
    <location>
        <position position="219"/>
    </location>
    <ligand>
        <name>Mg(2+)</name>
        <dbReference type="ChEBI" id="CHEBI:18420"/>
    </ligand>
</feature>
<feature type="binding site" evidence="6">
    <location>
        <position position="244"/>
    </location>
    <ligand>
        <name>Mg(2+)</name>
        <dbReference type="ChEBI" id="CHEBI:18420"/>
    </ligand>
</feature>
<evidence type="ECO:0000259" key="8">
    <source>
        <dbReference type="SMART" id="SM00922"/>
    </source>
</evidence>
<keyword evidence="4 7" id="KW-0413">Isomerase</keyword>
<dbReference type="SFLD" id="SFLDG00180">
    <property type="entry name" value="muconate_cycloisomerase"/>
    <property type="match status" value="1"/>
</dbReference>
<dbReference type="GO" id="GO:0016855">
    <property type="term" value="F:racemase and epimerase activity, acting on amino acids and derivatives"/>
    <property type="evidence" value="ECO:0007669"/>
    <property type="project" value="UniProtKB-UniRule"/>
</dbReference>
<dbReference type="InterPro" id="IPR029017">
    <property type="entry name" value="Enolase-like_N"/>
</dbReference>
<dbReference type="Proteomes" id="UP000287352">
    <property type="component" value="Unassembled WGS sequence"/>
</dbReference>